<dbReference type="Proteomes" id="UP001239462">
    <property type="component" value="Unassembled WGS sequence"/>
</dbReference>
<dbReference type="PANTHER" id="PTHR43464">
    <property type="entry name" value="METHYLTRANSFERASE"/>
    <property type="match status" value="1"/>
</dbReference>
<dbReference type="Gene3D" id="3.40.50.150">
    <property type="entry name" value="Vaccinia Virus protein VP39"/>
    <property type="match status" value="1"/>
</dbReference>
<keyword evidence="3" id="KW-0949">S-adenosyl-L-methionine</keyword>
<dbReference type="RefSeq" id="WP_289163308.1">
    <property type="nucleotide sequence ID" value="NZ_JASZZN010000006.1"/>
</dbReference>
<evidence type="ECO:0000256" key="2">
    <source>
        <dbReference type="ARBA" id="ARBA00022679"/>
    </source>
</evidence>
<proteinExistence type="predicted"/>
<dbReference type="InterPro" id="IPR029063">
    <property type="entry name" value="SAM-dependent_MTases_sf"/>
</dbReference>
<dbReference type="GO" id="GO:0032259">
    <property type="term" value="P:methylation"/>
    <property type="evidence" value="ECO:0007669"/>
    <property type="project" value="UniProtKB-KW"/>
</dbReference>
<feature type="domain" description="Methyltransferase type 11" evidence="4">
    <location>
        <begin position="51"/>
        <end position="160"/>
    </location>
</feature>
<evidence type="ECO:0000313" key="5">
    <source>
        <dbReference type="EMBL" id="MDM4015791.1"/>
    </source>
</evidence>
<dbReference type="SUPFAM" id="SSF53335">
    <property type="entry name" value="S-adenosyl-L-methionine-dependent methyltransferases"/>
    <property type="match status" value="1"/>
</dbReference>
<evidence type="ECO:0000256" key="1">
    <source>
        <dbReference type="ARBA" id="ARBA00022603"/>
    </source>
</evidence>
<protein>
    <submittedName>
        <fullName evidence="5">Methyltransferase domain-containing protein</fullName>
    </submittedName>
</protein>
<sequence length="284" mass="31245">MSETRFAFGDNWQAFLQFVDEARIEQACVSLVDLLGLSSAGDQPLSGKTFLDIGSGSGLFSLAACRLGATVTSIDFDPASVACTEKLRERERGASNIADSASGAGSWIVTQGSVLDEAFMNSMGAFDIVYSWGVLHHTGEMATAIRLASESVRQDGVFAIAIYNDQGGASRRWLAIKKTYHRLPRVLRPAWVTMIAGVYETKFATARLIHGNNPLPFADWKAKKQDRGMSAWHDWVDWIGGMPFEVARVEDIIVPLERKGFHLSNLRTVGCGWGCNEFVFRRLS</sequence>
<name>A0ABT7PHR6_9BACT</name>
<keyword evidence="1 5" id="KW-0489">Methyltransferase</keyword>
<gene>
    <name evidence="5" type="ORF">QTN89_10145</name>
</gene>
<organism evidence="5 6">
    <name type="scientific">Roseiconus lacunae</name>
    <dbReference type="NCBI Taxonomy" id="2605694"/>
    <lineage>
        <taxon>Bacteria</taxon>
        <taxon>Pseudomonadati</taxon>
        <taxon>Planctomycetota</taxon>
        <taxon>Planctomycetia</taxon>
        <taxon>Pirellulales</taxon>
        <taxon>Pirellulaceae</taxon>
        <taxon>Roseiconus</taxon>
    </lineage>
</organism>
<comment type="caution">
    <text evidence="5">The sequence shown here is derived from an EMBL/GenBank/DDBJ whole genome shotgun (WGS) entry which is preliminary data.</text>
</comment>
<keyword evidence="6" id="KW-1185">Reference proteome</keyword>
<dbReference type="InterPro" id="IPR013216">
    <property type="entry name" value="Methyltransf_11"/>
</dbReference>
<reference evidence="5 6" key="1">
    <citation type="submission" date="2023-06" db="EMBL/GenBank/DDBJ databases">
        <title>Roseiconus lacunae JC819 isolated from Gulf of Mannar region, Tamil Nadu.</title>
        <authorList>
            <person name="Pk S."/>
            <person name="Ch S."/>
            <person name="Ch V.R."/>
        </authorList>
    </citation>
    <scope>NUCLEOTIDE SEQUENCE [LARGE SCALE GENOMIC DNA]</scope>
    <source>
        <strain evidence="5 6">JC819</strain>
    </source>
</reference>
<dbReference type="EMBL" id="JASZZN010000006">
    <property type="protein sequence ID" value="MDM4015791.1"/>
    <property type="molecule type" value="Genomic_DNA"/>
</dbReference>
<accession>A0ABT7PHR6</accession>
<evidence type="ECO:0000259" key="4">
    <source>
        <dbReference type="Pfam" id="PF08241"/>
    </source>
</evidence>
<evidence type="ECO:0000256" key="3">
    <source>
        <dbReference type="ARBA" id="ARBA00022691"/>
    </source>
</evidence>
<dbReference type="CDD" id="cd02440">
    <property type="entry name" value="AdoMet_MTases"/>
    <property type="match status" value="1"/>
</dbReference>
<evidence type="ECO:0000313" key="6">
    <source>
        <dbReference type="Proteomes" id="UP001239462"/>
    </source>
</evidence>
<dbReference type="Pfam" id="PF08241">
    <property type="entry name" value="Methyltransf_11"/>
    <property type="match status" value="1"/>
</dbReference>
<keyword evidence="2" id="KW-0808">Transferase</keyword>
<dbReference type="PANTHER" id="PTHR43464:SF19">
    <property type="entry name" value="UBIQUINONE BIOSYNTHESIS O-METHYLTRANSFERASE, MITOCHONDRIAL"/>
    <property type="match status" value="1"/>
</dbReference>
<dbReference type="GO" id="GO:0008168">
    <property type="term" value="F:methyltransferase activity"/>
    <property type="evidence" value="ECO:0007669"/>
    <property type="project" value="UniProtKB-KW"/>
</dbReference>